<dbReference type="RefSeq" id="WP_380051114.1">
    <property type="nucleotide sequence ID" value="NZ_JBHLTC010000030.1"/>
</dbReference>
<proteinExistence type="predicted"/>
<gene>
    <name evidence="2" type="ORF">ACFFGN_22950</name>
</gene>
<sequence>MIRGVYIDTLVEDSLPLRAAAVAKVAPPDAVVCRRTAAWLYGVDVLALQELAELPSPDFVRPTDERALRSTSASGHSQTLLTDDVIDWGVLRVTSPLATAVHLARHLQRPFALSALDAMARAELITLDGVQNAVRRYPHHPGIVQARELVNLVDPAAESPGESWLRLRMIDAGFPHPVPQVRVSDGVNAYRLDLGFLDPLPGTNGRHLGLEYDSDQWHGTAERREADTRRRRRLDGLGWEIVSVRRWQLWSRENDLEQEVGRLLGIRPQQRTW</sequence>
<dbReference type="EMBL" id="JBHLTC010000030">
    <property type="protein sequence ID" value="MFC0626957.1"/>
    <property type="molecule type" value="Genomic_DNA"/>
</dbReference>
<name>A0ABV6QTB0_9ACTN</name>
<reference evidence="2 3" key="1">
    <citation type="submission" date="2024-09" db="EMBL/GenBank/DDBJ databases">
        <authorList>
            <person name="Sun Q."/>
            <person name="Mori K."/>
        </authorList>
    </citation>
    <scope>NUCLEOTIDE SEQUENCE [LARGE SCALE GENOMIC DNA]</scope>
    <source>
        <strain evidence="2 3">CGMCC 1.15906</strain>
    </source>
</reference>
<dbReference type="InterPro" id="IPR011335">
    <property type="entry name" value="Restrct_endonuc-II-like"/>
</dbReference>
<organism evidence="2 3">
    <name type="scientific">Kribbella deserti</name>
    <dbReference type="NCBI Taxonomy" id="1926257"/>
    <lineage>
        <taxon>Bacteria</taxon>
        <taxon>Bacillati</taxon>
        <taxon>Actinomycetota</taxon>
        <taxon>Actinomycetes</taxon>
        <taxon>Propionibacteriales</taxon>
        <taxon>Kribbellaceae</taxon>
        <taxon>Kribbella</taxon>
    </lineage>
</organism>
<dbReference type="Pfam" id="PF18741">
    <property type="entry name" value="MTES_1575"/>
    <property type="match status" value="1"/>
</dbReference>
<evidence type="ECO:0000313" key="3">
    <source>
        <dbReference type="Proteomes" id="UP001589890"/>
    </source>
</evidence>
<comment type="caution">
    <text evidence="2">The sequence shown here is derived from an EMBL/GenBank/DDBJ whole genome shotgun (WGS) entry which is preliminary data.</text>
</comment>
<protein>
    <recommendedName>
        <fullName evidence="1">Restriction endonuclease type II-like domain-containing protein</fullName>
    </recommendedName>
</protein>
<dbReference type="Proteomes" id="UP001589890">
    <property type="component" value="Unassembled WGS sequence"/>
</dbReference>
<feature type="domain" description="Restriction endonuclease type II-like" evidence="1">
    <location>
        <begin position="181"/>
        <end position="258"/>
    </location>
</feature>
<evidence type="ECO:0000313" key="2">
    <source>
        <dbReference type="EMBL" id="MFC0626957.1"/>
    </source>
</evidence>
<dbReference type="SUPFAM" id="SSF52980">
    <property type="entry name" value="Restriction endonuclease-like"/>
    <property type="match status" value="1"/>
</dbReference>
<evidence type="ECO:0000259" key="1">
    <source>
        <dbReference type="Pfam" id="PF18741"/>
    </source>
</evidence>
<dbReference type="Gene3D" id="3.40.960.10">
    <property type="entry name" value="VSR Endonuclease"/>
    <property type="match status" value="1"/>
</dbReference>
<keyword evidence="3" id="KW-1185">Reference proteome</keyword>
<accession>A0ABV6QTB0</accession>
<dbReference type="InterPro" id="IPR049468">
    <property type="entry name" value="Restrct_endonuc-II-like_dom"/>
</dbReference>